<gene>
    <name evidence="1" type="primary">7</name>
    <name evidence="1" type="ORF">SEA_EMIROSE_7</name>
</gene>
<dbReference type="RefSeq" id="YP_010754274.1">
    <property type="nucleotide sequence ID" value="NC_073458.1"/>
</dbReference>
<sequence>MKRPARRTPGGAFLCAILIITPYRRGVNFFRAVCLSRWKFEAIRRRAYSTPRNSPLVVSSRWGVSMSHAKL</sequence>
<reference evidence="1 2" key="1">
    <citation type="submission" date="2019-10" db="EMBL/GenBank/DDBJ databases">
        <authorList>
            <person name="Davis E.R."/>
            <person name="Mohamed A."/>
            <person name="Ilzat A."/>
            <person name="Sivanathan V."/>
            <person name="Garlena R.A."/>
            <person name="Russell D.A."/>
            <person name="Pope W.H."/>
            <person name="Jacobs-Sera D."/>
            <person name="Hatfull G.F."/>
        </authorList>
    </citation>
    <scope>NUCLEOTIDE SEQUENCE [LARGE SCALE GENOMIC DNA]</scope>
</reference>
<name>A0A649VQB1_9CAUD</name>
<dbReference type="EMBL" id="MN586033">
    <property type="protein sequence ID" value="QGJ94179.1"/>
    <property type="molecule type" value="Genomic_DNA"/>
</dbReference>
<protein>
    <submittedName>
        <fullName evidence="1">Uncharacterized protein</fullName>
    </submittedName>
</protein>
<evidence type="ECO:0000313" key="1">
    <source>
        <dbReference type="EMBL" id="QGJ94179.1"/>
    </source>
</evidence>
<organism evidence="1 2">
    <name type="scientific">Corynebacterium phage EmiRose</name>
    <dbReference type="NCBI Taxonomy" id="2565372"/>
    <lineage>
        <taxon>Viruses</taxon>
        <taxon>Duplodnaviria</taxon>
        <taxon>Heunggongvirae</taxon>
        <taxon>Uroviricota</taxon>
        <taxon>Caudoviricetes</taxon>
        <taxon>Emirosevirus</taxon>
        <taxon>Emirosevirus emirose</taxon>
    </lineage>
</organism>
<proteinExistence type="predicted"/>
<accession>A0A649VQB1</accession>
<evidence type="ECO:0000313" key="2">
    <source>
        <dbReference type="Proteomes" id="UP000427166"/>
    </source>
</evidence>
<dbReference type="KEGG" id="vg:80018861"/>
<dbReference type="GeneID" id="80018861"/>
<dbReference type="Proteomes" id="UP000427166">
    <property type="component" value="Segment"/>
</dbReference>
<keyword evidence="2" id="KW-1185">Reference proteome</keyword>